<accession>A0A1V8S8Q6</accession>
<dbReference type="Proteomes" id="UP000192596">
    <property type="component" value="Unassembled WGS sequence"/>
</dbReference>
<dbReference type="EMBL" id="NAJO01000090">
    <property type="protein sequence ID" value="OQN95526.1"/>
    <property type="molecule type" value="Genomic_DNA"/>
</dbReference>
<feature type="compositionally biased region" description="Polar residues" evidence="1">
    <location>
        <begin position="435"/>
        <end position="454"/>
    </location>
</feature>
<reference evidence="3" key="1">
    <citation type="submission" date="2017-03" db="EMBL/GenBank/DDBJ databases">
        <title>Genomes of endolithic fungi from Antarctica.</title>
        <authorList>
            <person name="Coleine C."/>
            <person name="Masonjones S."/>
            <person name="Stajich J.E."/>
        </authorList>
    </citation>
    <scope>NUCLEOTIDE SEQUENCE [LARGE SCALE GENOMIC DNA]</scope>
    <source>
        <strain evidence="3">CCFEE 5527</strain>
    </source>
</reference>
<feature type="region of interest" description="Disordered" evidence="1">
    <location>
        <begin position="1"/>
        <end position="70"/>
    </location>
</feature>
<keyword evidence="3" id="KW-1185">Reference proteome</keyword>
<proteinExistence type="predicted"/>
<feature type="compositionally biased region" description="Basic and acidic residues" evidence="1">
    <location>
        <begin position="46"/>
        <end position="55"/>
    </location>
</feature>
<feature type="region of interest" description="Disordered" evidence="1">
    <location>
        <begin position="383"/>
        <end position="460"/>
    </location>
</feature>
<sequence length="591" mass="65962">MSPHKPPPSGRNQREGPEESNASANPAGDSDSYDLPDVDSDEDRVDDAMDSHDPGDESDQSDDSETPGQAAEDIANREGLEEKGRDNARNFELPLLGMDTENRKLLRKHASIYRRLWIYGKTAKIMDEWRTANDELLSHGYGKPRAGVGLAQKSGVLLSEPLMGVIVMSKAKYYEWADKSNKSRDEAAITALEELMTSRPYYTGMSLRMTDVISPKWVLLLQKCFAAARSSKAQDQEWKATYSSLFDEEIRKTQIWQDILYRENAVKAKMEMIGNAAAPARDRTAAQQSLRAFKDTLAETNELYGVNKKDHTMPMDPIRALCDTNDAGHARELLKLITTAMYQLGLGEFVPGSAPQPDADHAFEILGTHGYPVEQLRKTYLPTPPESRAEKTHQQPPSEAQSDLEDETSARNGYNAGPDMRGVDTEPTPDDTHSASDGTSNTEMPDQPPSQADTASFMHSRRRTREGLIVGIIFDGRISRAVVNRGLHGCAVYDIVPVSRIGTLSTFDKDADQLPLIKWERHLTASDIIAVKGMVQIPQNFDRLDRCRRIAVRNSDEVASRDPVVRVRYPPQPVTYFSLEVLDKNRTLRKG</sequence>
<evidence type="ECO:0000256" key="1">
    <source>
        <dbReference type="SAM" id="MobiDB-lite"/>
    </source>
</evidence>
<organism evidence="2 3">
    <name type="scientific">Cryoendolithus antarcticus</name>
    <dbReference type="NCBI Taxonomy" id="1507870"/>
    <lineage>
        <taxon>Eukaryota</taxon>
        <taxon>Fungi</taxon>
        <taxon>Dikarya</taxon>
        <taxon>Ascomycota</taxon>
        <taxon>Pezizomycotina</taxon>
        <taxon>Dothideomycetes</taxon>
        <taxon>Dothideomycetidae</taxon>
        <taxon>Cladosporiales</taxon>
        <taxon>Cladosporiaceae</taxon>
        <taxon>Cryoendolithus</taxon>
    </lineage>
</organism>
<comment type="caution">
    <text evidence="2">The sequence shown here is derived from an EMBL/GenBank/DDBJ whole genome shotgun (WGS) entry which is preliminary data.</text>
</comment>
<evidence type="ECO:0000313" key="2">
    <source>
        <dbReference type="EMBL" id="OQN95526.1"/>
    </source>
</evidence>
<name>A0A1V8S8Q6_9PEZI</name>
<protein>
    <submittedName>
        <fullName evidence="2">Uncharacterized protein</fullName>
    </submittedName>
</protein>
<feature type="compositionally biased region" description="Acidic residues" evidence="1">
    <location>
        <begin position="56"/>
        <end position="65"/>
    </location>
</feature>
<dbReference type="AlphaFoldDB" id="A0A1V8S8Q6"/>
<feature type="compositionally biased region" description="Acidic residues" evidence="1">
    <location>
        <begin position="31"/>
        <end position="45"/>
    </location>
</feature>
<evidence type="ECO:0000313" key="3">
    <source>
        <dbReference type="Proteomes" id="UP000192596"/>
    </source>
</evidence>
<gene>
    <name evidence="2" type="ORF">B0A48_18509</name>
</gene>
<dbReference type="InParanoid" id="A0A1V8S8Q6"/>